<evidence type="ECO:0000256" key="2">
    <source>
        <dbReference type="SAM" id="Phobius"/>
    </source>
</evidence>
<keyword evidence="3" id="KW-0131">Cell cycle</keyword>
<reference evidence="3 4" key="1">
    <citation type="submission" date="2015-02" db="EMBL/GenBank/DDBJ databases">
        <title>Improved understanding of the partial-nitritation anammox process through 23 genomes representing the majority of the microbial community.</title>
        <authorList>
            <person name="Speth D.R."/>
            <person name="In T Zandt M."/>
            <person name="Guerrero Cruz S."/>
            <person name="Jetten M.S."/>
            <person name="Dutilh B.E."/>
        </authorList>
    </citation>
    <scope>NUCLEOTIDE SEQUENCE [LARGE SCALE GENOMIC DNA]</scope>
    <source>
        <strain evidence="3">OLB20</strain>
    </source>
</reference>
<keyword evidence="2" id="KW-0472">Membrane</keyword>
<proteinExistence type="predicted"/>
<name>A0A136M0H5_9BACT</name>
<dbReference type="Proteomes" id="UP000070457">
    <property type="component" value="Unassembled WGS sequence"/>
</dbReference>
<gene>
    <name evidence="3" type="primary">ftsL</name>
    <name evidence="3" type="ORF">TR69_WS6001000286</name>
</gene>
<evidence type="ECO:0000313" key="4">
    <source>
        <dbReference type="Proteomes" id="UP000070457"/>
    </source>
</evidence>
<keyword evidence="1" id="KW-0175">Coiled coil</keyword>
<organism evidence="3 4">
    <name type="scientific">candidate division WS6 bacterium OLB20</name>
    <dbReference type="NCBI Taxonomy" id="1617426"/>
    <lineage>
        <taxon>Bacteria</taxon>
        <taxon>Candidatus Dojkabacteria</taxon>
    </lineage>
</organism>
<sequence length="102" mass="11579">MNIRKSTTESPSLLKKLSVVLVLMFIAIQLYVLSTVGTQGERVSELRDRQAEVKIENEILRARISELQSTTEIRKTANEHLQMQPAQVVYVDASEFYVAAQQ</sequence>
<evidence type="ECO:0000313" key="3">
    <source>
        <dbReference type="EMBL" id="KXK27410.1"/>
    </source>
</evidence>
<feature type="coiled-coil region" evidence="1">
    <location>
        <begin position="43"/>
        <end position="70"/>
    </location>
</feature>
<dbReference type="EMBL" id="JYNZ01000002">
    <property type="protein sequence ID" value="KXK27410.1"/>
    <property type="molecule type" value="Genomic_DNA"/>
</dbReference>
<dbReference type="STRING" id="1617426.TR69_WS6001000286"/>
<feature type="transmembrane region" description="Helical" evidence="2">
    <location>
        <begin position="12"/>
        <end position="32"/>
    </location>
</feature>
<keyword evidence="3" id="KW-0132">Cell division</keyword>
<protein>
    <submittedName>
        <fullName evidence="3">Cell division protein FtsL</fullName>
    </submittedName>
</protein>
<comment type="caution">
    <text evidence="3">The sequence shown here is derived from an EMBL/GenBank/DDBJ whole genome shotgun (WGS) entry which is preliminary data.</text>
</comment>
<evidence type="ECO:0000256" key="1">
    <source>
        <dbReference type="SAM" id="Coils"/>
    </source>
</evidence>
<dbReference type="GO" id="GO:0051301">
    <property type="term" value="P:cell division"/>
    <property type="evidence" value="ECO:0007669"/>
    <property type="project" value="UniProtKB-KW"/>
</dbReference>
<keyword evidence="2" id="KW-1133">Transmembrane helix</keyword>
<dbReference type="AlphaFoldDB" id="A0A136M0H5"/>
<keyword evidence="2" id="KW-0812">Transmembrane</keyword>
<accession>A0A136M0H5</accession>